<evidence type="ECO:0000256" key="2">
    <source>
        <dbReference type="SAM" id="Phobius"/>
    </source>
</evidence>
<dbReference type="EMBL" id="AWSO01001251">
    <property type="protein sequence ID" value="ESK84658.1"/>
    <property type="molecule type" value="Genomic_DNA"/>
</dbReference>
<reference evidence="4 5" key="1">
    <citation type="journal article" date="2014" name="BMC Genomics">
        <title>Genome and secretome analysis of the hemibiotrophic fungal pathogen, Moniliophthora roreri, which causes frosty pod rot disease of cacao: mechanisms of the biotrophic and necrotrophic phases.</title>
        <authorList>
            <person name="Meinhardt L.W."/>
            <person name="Costa G.G.L."/>
            <person name="Thomazella D.P.T."/>
            <person name="Teixeira P.J.P.L."/>
            <person name="Carazzolle M.F."/>
            <person name="Schuster S.C."/>
            <person name="Carlson J.E."/>
            <person name="Guiltinan M.J."/>
            <person name="Mieczkowski P."/>
            <person name="Farmer A."/>
            <person name="Ramaraj T."/>
            <person name="Crozier J."/>
            <person name="Davis R.E."/>
            <person name="Shao J."/>
            <person name="Melnick R.L."/>
            <person name="Pereira G.A.G."/>
            <person name="Bailey B.A."/>
        </authorList>
    </citation>
    <scope>NUCLEOTIDE SEQUENCE [LARGE SCALE GENOMIC DNA]</scope>
    <source>
        <strain evidence="4 5">MCA 2997</strain>
    </source>
</reference>
<feature type="compositionally biased region" description="Polar residues" evidence="1">
    <location>
        <begin position="146"/>
        <end position="161"/>
    </location>
</feature>
<feature type="compositionally biased region" description="Low complexity" evidence="1">
    <location>
        <begin position="317"/>
        <end position="349"/>
    </location>
</feature>
<feature type="transmembrane region" description="Helical" evidence="2">
    <location>
        <begin position="205"/>
        <end position="226"/>
    </location>
</feature>
<comment type="caution">
    <text evidence="4">The sequence shown here is derived from an EMBL/GenBank/DDBJ whole genome shotgun (WGS) entry which is preliminary data.</text>
</comment>
<keyword evidence="2" id="KW-1133">Transmembrane helix</keyword>
<evidence type="ECO:0000313" key="5">
    <source>
        <dbReference type="Proteomes" id="UP000017559"/>
    </source>
</evidence>
<protein>
    <submittedName>
        <fullName evidence="4">Uncharacterized protein</fullName>
    </submittedName>
</protein>
<feature type="region of interest" description="Disordered" evidence="1">
    <location>
        <begin position="133"/>
        <end position="165"/>
    </location>
</feature>
<dbReference type="HOGENOM" id="CLU_556784_0_0_1"/>
<evidence type="ECO:0000256" key="3">
    <source>
        <dbReference type="SAM" id="SignalP"/>
    </source>
</evidence>
<sequence>MQPGARHLYFPFFVIILRRVLAEQSQVHWVSPSAGDSFGSGDNLNAKWTANKAVVSPSFKLCQGSTQSSLNARGESAGSGGRCGAKTYPTVQQDSGTYSISLTMPNTTQVESFYLQMVDDFENIYRSPSFWLSPSSSAPEPPERAIQSSPAGTQDSSQSPLSVDPKVHEAPAAPLVTVTSPPISSAAMASAVGSQMTATRSPPTAAFAIPLSIVGAILLAAIVVAIRQNRMMGTERALDIQRLKQALSRSSSLRGSGYKDIENCGGAYGCATMMPMPVPLFMPPLQTVERKLHTKGLYKDYASSQYTLPPLPYRSAAPSYRSSSRPASIHRVSAPTSSSRRSMVSSHRSTISSKTRMITSNFREPETTPVTPLPLTRPPSRVSSISSRTLTTRSLASLPPIQAGPALYDQNRLGLGSGQREIGDHDVQCSEGDVTDLILDDYMLPSRPSCLLPAPHLEASACGSEKEISELKNPYDAVAASLRNGRLKSV</sequence>
<gene>
    <name evidence="4" type="ORF">Moror_13278</name>
</gene>
<evidence type="ECO:0000313" key="4">
    <source>
        <dbReference type="EMBL" id="ESK84658.1"/>
    </source>
</evidence>
<name>V2WCX0_MONRO</name>
<feature type="compositionally biased region" description="Polar residues" evidence="1">
    <location>
        <begin position="350"/>
        <end position="362"/>
    </location>
</feature>
<feature type="signal peptide" evidence="3">
    <location>
        <begin position="1"/>
        <end position="22"/>
    </location>
</feature>
<organism evidence="4 5">
    <name type="scientific">Moniliophthora roreri (strain MCA 2997)</name>
    <name type="common">Cocoa frosty pod rot fungus</name>
    <name type="synonym">Crinipellis roreri</name>
    <dbReference type="NCBI Taxonomy" id="1381753"/>
    <lineage>
        <taxon>Eukaryota</taxon>
        <taxon>Fungi</taxon>
        <taxon>Dikarya</taxon>
        <taxon>Basidiomycota</taxon>
        <taxon>Agaricomycotina</taxon>
        <taxon>Agaricomycetes</taxon>
        <taxon>Agaricomycetidae</taxon>
        <taxon>Agaricales</taxon>
        <taxon>Marasmiineae</taxon>
        <taxon>Marasmiaceae</taxon>
        <taxon>Moniliophthora</taxon>
    </lineage>
</organism>
<keyword evidence="2" id="KW-0812">Transmembrane</keyword>
<keyword evidence="3" id="KW-0732">Signal</keyword>
<dbReference type="AlphaFoldDB" id="V2WCX0"/>
<dbReference type="OrthoDB" id="3245083at2759"/>
<keyword evidence="2" id="KW-0472">Membrane</keyword>
<proteinExistence type="predicted"/>
<feature type="compositionally biased region" description="Low complexity" evidence="1">
    <location>
        <begin position="378"/>
        <end position="388"/>
    </location>
</feature>
<accession>V2WCX0</accession>
<dbReference type="Proteomes" id="UP000017559">
    <property type="component" value="Unassembled WGS sequence"/>
</dbReference>
<evidence type="ECO:0000256" key="1">
    <source>
        <dbReference type="SAM" id="MobiDB-lite"/>
    </source>
</evidence>
<feature type="region of interest" description="Disordered" evidence="1">
    <location>
        <begin position="317"/>
        <end position="388"/>
    </location>
</feature>
<feature type="chain" id="PRO_5004710617" evidence="3">
    <location>
        <begin position="23"/>
        <end position="490"/>
    </location>
</feature>
<dbReference type="KEGG" id="mrr:Moror_13278"/>
<keyword evidence="5" id="KW-1185">Reference proteome</keyword>